<dbReference type="PANTHER" id="PTHR44169:SF6">
    <property type="entry name" value="NADPH-DEPENDENT 1-ACYLDIHYDROXYACETONE PHOSPHATE REDUCTASE"/>
    <property type="match status" value="1"/>
</dbReference>
<dbReference type="Proteomes" id="UP000001396">
    <property type="component" value="Unassembled WGS sequence"/>
</dbReference>
<dbReference type="Pfam" id="PF00106">
    <property type="entry name" value="adh_short"/>
    <property type="match status" value="1"/>
</dbReference>
<dbReference type="STRING" id="670386.D3BQP6"/>
<evidence type="ECO:0000256" key="3">
    <source>
        <dbReference type="RuleBase" id="RU000363"/>
    </source>
</evidence>
<keyword evidence="5" id="KW-1185">Reference proteome</keyword>
<dbReference type="PRINTS" id="PR00081">
    <property type="entry name" value="GDHRDH"/>
</dbReference>
<dbReference type="InterPro" id="IPR020904">
    <property type="entry name" value="Sc_DH/Rdtase_CS"/>
</dbReference>
<dbReference type="GO" id="GO:0004806">
    <property type="term" value="F:triacylglycerol lipase activity"/>
    <property type="evidence" value="ECO:0007669"/>
    <property type="project" value="TreeGrafter"/>
</dbReference>
<dbReference type="AlphaFoldDB" id="D3BQP6"/>
<dbReference type="Gene3D" id="3.40.50.720">
    <property type="entry name" value="NAD(P)-binding Rossmann-like Domain"/>
    <property type="match status" value="1"/>
</dbReference>
<sequence>MIPTINRNYEKVALVTGCSSGIGHALVESLSKYPNIKVYASARNVSSISKLKSENVDIVQLDVCDNNSIKEAIDTILQKEEKIDILINNAGINIYGPVIDLTDEDNRRMMDTNFFGVVNVVREVAKHMIPRKSGLIANIGSPGGWISNPYVGMYCASKAAIHFWTDALRMELAPFDIKVSLVVPGAIQSDIAMKAQPSLQELLKRTLYQPIKDYIIMRAGTSQQHDMTALQFSDYAIAQLLKPSVPITFSYGPLTTLFKIYSILPKFITDYMFSKRLGLLKLRELLSSGNTNAHLFKKEQ</sequence>
<dbReference type="PANTHER" id="PTHR44169">
    <property type="entry name" value="NADPH-DEPENDENT 1-ACYLDIHYDROXYACETONE PHOSPHATE REDUCTASE"/>
    <property type="match status" value="1"/>
</dbReference>
<dbReference type="OMA" id="FRWYQER"/>
<proteinExistence type="inferred from homology"/>
<dbReference type="GO" id="GO:0019433">
    <property type="term" value="P:triglyceride catabolic process"/>
    <property type="evidence" value="ECO:0007669"/>
    <property type="project" value="TreeGrafter"/>
</dbReference>
<organism evidence="4 5">
    <name type="scientific">Heterostelium pallidum (strain ATCC 26659 / Pp 5 / PN500)</name>
    <name type="common">Cellular slime mold</name>
    <name type="synonym">Polysphondylium pallidum</name>
    <dbReference type="NCBI Taxonomy" id="670386"/>
    <lineage>
        <taxon>Eukaryota</taxon>
        <taxon>Amoebozoa</taxon>
        <taxon>Evosea</taxon>
        <taxon>Eumycetozoa</taxon>
        <taxon>Dictyostelia</taxon>
        <taxon>Acytosteliales</taxon>
        <taxon>Acytosteliaceae</taxon>
        <taxon>Heterostelium</taxon>
    </lineage>
</organism>
<evidence type="ECO:0000313" key="4">
    <source>
        <dbReference type="EMBL" id="EFA76466.1"/>
    </source>
</evidence>
<protein>
    <submittedName>
        <fullName evidence="4">Oxidoreductase</fullName>
    </submittedName>
</protein>
<gene>
    <name evidence="4" type="ORF">PPL_10232</name>
</gene>
<dbReference type="GeneID" id="31365703"/>
<dbReference type="GO" id="GO:0005811">
    <property type="term" value="C:lipid droplet"/>
    <property type="evidence" value="ECO:0007669"/>
    <property type="project" value="TreeGrafter"/>
</dbReference>
<dbReference type="GO" id="GO:0006654">
    <property type="term" value="P:phosphatidic acid biosynthetic process"/>
    <property type="evidence" value="ECO:0007669"/>
    <property type="project" value="TreeGrafter"/>
</dbReference>
<keyword evidence="2" id="KW-0560">Oxidoreductase</keyword>
<dbReference type="RefSeq" id="XP_020428598.1">
    <property type="nucleotide sequence ID" value="XM_020581013.1"/>
</dbReference>
<dbReference type="GO" id="GO:0005783">
    <property type="term" value="C:endoplasmic reticulum"/>
    <property type="evidence" value="ECO:0007669"/>
    <property type="project" value="TreeGrafter"/>
</dbReference>
<dbReference type="GO" id="GO:0000140">
    <property type="term" value="F:acylglycerone-phosphate reductase (NADP+) activity"/>
    <property type="evidence" value="ECO:0007669"/>
    <property type="project" value="TreeGrafter"/>
</dbReference>
<comment type="similarity">
    <text evidence="1 3">Belongs to the short-chain dehydrogenases/reductases (SDR) family.</text>
</comment>
<dbReference type="SUPFAM" id="SSF51735">
    <property type="entry name" value="NAD(P)-binding Rossmann-fold domains"/>
    <property type="match status" value="1"/>
</dbReference>
<dbReference type="InterPro" id="IPR002347">
    <property type="entry name" value="SDR_fam"/>
</dbReference>
<dbReference type="PRINTS" id="PR00080">
    <property type="entry name" value="SDRFAMILY"/>
</dbReference>
<dbReference type="PROSITE" id="PS00061">
    <property type="entry name" value="ADH_SHORT"/>
    <property type="match status" value="1"/>
</dbReference>
<name>D3BQP6_HETP5</name>
<dbReference type="CDD" id="cd05374">
    <property type="entry name" value="17beta-HSD-like_SDR_c"/>
    <property type="match status" value="1"/>
</dbReference>
<evidence type="ECO:0000256" key="2">
    <source>
        <dbReference type="ARBA" id="ARBA00023002"/>
    </source>
</evidence>
<dbReference type="InParanoid" id="D3BQP6"/>
<comment type="caution">
    <text evidence="4">The sequence shown here is derived from an EMBL/GenBank/DDBJ whole genome shotgun (WGS) entry which is preliminary data.</text>
</comment>
<accession>D3BQP6</accession>
<evidence type="ECO:0000256" key="1">
    <source>
        <dbReference type="ARBA" id="ARBA00006484"/>
    </source>
</evidence>
<dbReference type="InterPro" id="IPR036291">
    <property type="entry name" value="NAD(P)-bd_dom_sf"/>
</dbReference>
<evidence type="ECO:0000313" key="5">
    <source>
        <dbReference type="Proteomes" id="UP000001396"/>
    </source>
</evidence>
<dbReference type="EMBL" id="ADBJ01000047">
    <property type="protein sequence ID" value="EFA76466.1"/>
    <property type="molecule type" value="Genomic_DNA"/>
</dbReference>
<reference evidence="4 5" key="1">
    <citation type="journal article" date="2011" name="Genome Res.">
        <title>Phylogeny-wide analysis of social amoeba genomes highlights ancient origins for complex intercellular communication.</title>
        <authorList>
            <person name="Heidel A.J."/>
            <person name="Lawal H.M."/>
            <person name="Felder M."/>
            <person name="Schilde C."/>
            <person name="Helps N.R."/>
            <person name="Tunggal B."/>
            <person name="Rivero F."/>
            <person name="John U."/>
            <person name="Schleicher M."/>
            <person name="Eichinger L."/>
            <person name="Platzer M."/>
            <person name="Noegel A.A."/>
            <person name="Schaap P."/>
            <person name="Gloeckner G."/>
        </authorList>
    </citation>
    <scope>NUCLEOTIDE SEQUENCE [LARGE SCALE GENOMIC DNA]</scope>
    <source>
        <strain evidence="5">ATCC 26659 / Pp 5 / PN500</strain>
    </source>
</reference>